<evidence type="ECO:0000313" key="1">
    <source>
        <dbReference type="EMBL" id="SVE40776.1"/>
    </source>
</evidence>
<name>A0A383D8B5_9ZZZZ</name>
<sequence>MRFLLTICATVLSLQAENWPMWRGATGVGITKEKGLPTRWSGTENIAWKTSLPYRGNSTPIVWGEKIFVTQPLEKEQERALLCIDRLDGKVLWQRSVKYTEQERSHRTNPYCSESPA</sequence>
<dbReference type="EMBL" id="UINC01215196">
    <property type="protein sequence ID" value="SVE40776.1"/>
    <property type="molecule type" value="Genomic_DNA"/>
</dbReference>
<evidence type="ECO:0008006" key="2">
    <source>
        <dbReference type="Google" id="ProtNLM"/>
    </source>
</evidence>
<protein>
    <recommendedName>
        <fullName evidence="2">Serine/threonine protein kinase</fullName>
    </recommendedName>
</protein>
<feature type="non-terminal residue" evidence="1">
    <location>
        <position position="117"/>
    </location>
</feature>
<accession>A0A383D8B5</accession>
<dbReference type="PANTHER" id="PTHR34512:SF30">
    <property type="entry name" value="OUTER MEMBRANE PROTEIN ASSEMBLY FACTOR BAMB"/>
    <property type="match status" value="1"/>
</dbReference>
<dbReference type="PANTHER" id="PTHR34512">
    <property type="entry name" value="CELL SURFACE PROTEIN"/>
    <property type="match status" value="1"/>
</dbReference>
<gene>
    <name evidence="1" type="ORF">METZ01_LOCUS493630</name>
</gene>
<reference evidence="1" key="1">
    <citation type="submission" date="2018-05" db="EMBL/GenBank/DDBJ databases">
        <authorList>
            <person name="Lanie J.A."/>
            <person name="Ng W.-L."/>
            <person name="Kazmierczak K.M."/>
            <person name="Andrzejewski T.M."/>
            <person name="Davidsen T.M."/>
            <person name="Wayne K.J."/>
            <person name="Tettelin H."/>
            <person name="Glass J.I."/>
            <person name="Rusch D."/>
            <person name="Podicherti R."/>
            <person name="Tsui H.-C.T."/>
            <person name="Winkler M.E."/>
        </authorList>
    </citation>
    <scope>NUCLEOTIDE SEQUENCE</scope>
</reference>
<dbReference type="SUPFAM" id="SSF50998">
    <property type="entry name" value="Quinoprotein alcohol dehydrogenase-like"/>
    <property type="match status" value="1"/>
</dbReference>
<dbReference type="InterPro" id="IPR015943">
    <property type="entry name" value="WD40/YVTN_repeat-like_dom_sf"/>
</dbReference>
<proteinExistence type="predicted"/>
<dbReference type="InterPro" id="IPR011047">
    <property type="entry name" value="Quinoprotein_ADH-like_sf"/>
</dbReference>
<dbReference type="Gene3D" id="2.130.10.10">
    <property type="entry name" value="YVTN repeat-like/Quinoprotein amine dehydrogenase"/>
    <property type="match status" value="1"/>
</dbReference>
<dbReference type="AlphaFoldDB" id="A0A383D8B5"/>
<organism evidence="1">
    <name type="scientific">marine metagenome</name>
    <dbReference type="NCBI Taxonomy" id="408172"/>
    <lineage>
        <taxon>unclassified sequences</taxon>
        <taxon>metagenomes</taxon>
        <taxon>ecological metagenomes</taxon>
    </lineage>
</organism>